<dbReference type="Pfam" id="PF25575">
    <property type="entry name" value="TPR_BSK1_C"/>
    <property type="match status" value="1"/>
</dbReference>
<evidence type="ECO:0000313" key="5">
    <source>
        <dbReference type="Proteomes" id="UP001231189"/>
    </source>
</evidence>
<dbReference type="SUPFAM" id="SSF48452">
    <property type="entry name" value="TPR-like"/>
    <property type="match status" value="1"/>
</dbReference>
<evidence type="ECO:0000256" key="2">
    <source>
        <dbReference type="PROSITE-ProRule" id="PRU00339"/>
    </source>
</evidence>
<feature type="repeat" description="ANK" evidence="1">
    <location>
        <begin position="225"/>
        <end position="257"/>
    </location>
</feature>
<dbReference type="Gene3D" id="1.25.40.10">
    <property type="entry name" value="Tetratricopeptide repeat domain"/>
    <property type="match status" value="1"/>
</dbReference>
<keyword evidence="1" id="KW-0040">ANK repeat</keyword>
<keyword evidence="5" id="KW-1185">Reference proteome</keyword>
<dbReference type="InterPro" id="IPR011990">
    <property type="entry name" value="TPR-like_helical_dom_sf"/>
</dbReference>
<dbReference type="Pfam" id="PF12796">
    <property type="entry name" value="Ank_2"/>
    <property type="match status" value="2"/>
</dbReference>
<evidence type="ECO:0000313" key="4">
    <source>
        <dbReference type="EMBL" id="KAK1625859.1"/>
    </source>
</evidence>
<dbReference type="PANTHER" id="PTHR46224:SF25">
    <property type="entry name" value="OS12G0636100 PROTEIN"/>
    <property type="match status" value="1"/>
</dbReference>
<dbReference type="SMART" id="SM00028">
    <property type="entry name" value="TPR"/>
    <property type="match status" value="3"/>
</dbReference>
<organism evidence="4 5">
    <name type="scientific">Lolium multiflorum</name>
    <name type="common">Italian ryegrass</name>
    <name type="synonym">Lolium perenne subsp. multiflorum</name>
    <dbReference type="NCBI Taxonomy" id="4521"/>
    <lineage>
        <taxon>Eukaryota</taxon>
        <taxon>Viridiplantae</taxon>
        <taxon>Streptophyta</taxon>
        <taxon>Embryophyta</taxon>
        <taxon>Tracheophyta</taxon>
        <taxon>Spermatophyta</taxon>
        <taxon>Magnoliopsida</taxon>
        <taxon>Liliopsida</taxon>
        <taxon>Poales</taxon>
        <taxon>Poaceae</taxon>
        <taxon>BOP clade</taxon>
        <taxon>Pooideae</taxon>
        <taxon>Poodae</taxon>
        <taxon>Poeae</taxon>
        <taxon>Poeae Chloroplast Group 2 (Poeae type)</taxon>
        <taxon>Loliodinae</taxon>
        <taxon>Loliinae</taxon>
        <taxon>Lolium</taxon>
    </lineage>
</organism>
<reference evidence="4" key="1">
    <citation type="submission" date="2023-07" db="EMBL/GenBank/DDBJ databases">
        <title>A chromosome-level genome assembly of Lolium multiflorum.</title>
        <authorList>
            <person name="Chen Y."/>
            <person name="Copetti D."/>
            <person name="Kolliker R."/>
            <person name="Studer B."/>
        </authorList>
    </citation>
    <scope>NUCLEOTIDE SEQUENCE</scope>
    <source>
        <strain evidence="4">02402/16</strain>
        <tissue evidence="4">Leaf</tissue>
    </source>
</reference>
<dbReference type="PROSITE" id="PS50088">
    <property type="entry name" value="ANK_REPEAT"/>
    <property type="match status" value="3"/>
</dbReference>
<dbReference type="AlphaFoldDB" id="A0AAD8RIR9"/>
<comment type="caution">
    <text evidence="4">The sequence shown here is derived from an EMBL/GenBank/DDBJ whole genome shotgun (WGS) entry which is preliminary data.</text>
</comment>
<dbReference type="InterPro" id="IPR058209">
    <property type="entry name" value="TPR_BSK1_C"/>
</dbReference>
<proteinExistence type="predicted"/>
<protein>
    <recommendedName>
        <fullName evidence="3">Serine/threonine-protein kinase BSK1-like TPR repeats domain-containing protein</fullName>
    </recommendedName>
</protein>
<dbReference type="Gene3D" id="1.25.40.20">
    <property type="entry name" value="Ankyrin repeat-containing domain"/>
    <property type="match status" value="2"/>
</dbReference>
<evidence type="ECO:0000256" key="1">
    <source>
        <dbReference type="PROSITE-ProRule" id="PRU00023"/>
    </source>
</evidence>
<dbReference type="SMART" id="SM00248">
    <property type="entry name" value="ANK"/>
    <property type="match status" value="7"/>
</dbReference>
<feature type="domain" description="Serine/threonine-protein kinase BSK1-like TPR repeats" evidence="3">
    <location>
        <begin position="412"/>
        <end position="487"/>
    </location>
</feature>
<evidence type="ECO:0000259" key="3">
    <source>
        <dbReference type="Pfam" id="PF25575"/>
    </source>
</evidence>
<accession>A0AAD8RIR9</accession>
<dbReference type="InterPro" id="IPR051616">
    <property type="entry name" value="Cul2-RING_E3_ligase_SR"/>
</dbReference>
<dbReference type="InterPro" id="IPR036770">
    <property type="entry name" value="Ankyrin_rpt-contain_sf"/>
</dbReference>
<dbReference type="PANTHER" id="PTHR46224">
    <property type="entry name" value="ANKYRIN REPEAT FAMILY PROTEIN"/>
    <property type="match status" value="1"/>
</dbReference>
<dbReference type="PROSITE" id="PS50005">
    <property type="entry name" value="TPR"/>
    <property type="match status" value="1"/>
</dbReference>
<feature type="repeat" description="TPR" evidence="2">
    <location>
        <begin position="481"/>
        <end position="514"/>
    </location>
</feature>
<feature type="repeat" description="ANK" evidence="1">
    <location>
        <begin position="257"/>
        <end position="289"/>
    </location>
</feature>
<dbReference type="PROSITE" id="PS50297">
    <property type="entry name" value="ANK_REP_REGION"/>
    <property type="match status" value="2"/>
</dbReference>
<dbReference type="EMBL" id="JAUUTY010000005">
    <property type="protein sequence ID" value="KAK1625859.1"/>
    <property type="molecule type" value="Genomic_DNA"/>
</dbReference>
<dbReference type="InterPro" id="IPR002110">
    <property type="entry name" value="Ankyrin_rpt"/>
</dbReference>
<dbReference type="Proteomes" id="UP001231189">
    <property type="component" value="Unassembled WGS sequence"/>
</dbReference>
<feature type="repeat" description="ANK" evidence="1">
    <location>
        <begin position="321"/>
        <end position="353"/>
    </location>
</feature>
<dbReference type="SUPFAM" id="SSF48403">
    <property type="entry name" value="Ankyrin repeat"/>
    <property type="match status" value="1"/>
</dbReference>
<keyword evidence="2" id="KW-0802">TPR repeat</keyword>
<name>A0AAD8RIR9_LOLMU</name>
<dbReference type="InterPro" id="IPR019734">
    <property type="entry name" value="TPR_rpt"/>
</dbReference>
<sequence>MVGERGARVDLPLRLPPATPLTRSLPFSRHFTSLADSRTFFPFSPCSAAAAAAGDGGWGPGTCRCLASTSYSTAKVTHTLPAPIHLPALLPLPPPRRLIASCFADRDRWPPEARLLAAAHHGDVRKIKKIAKELDVQGRGIPATVASTTYMGMNALHAAGGRGRLPAYRYLVEEVGMDVDKPDTAQAGLMLAFTPAAHAVTNGCLPAIKYLVNHGADVRQQRSKGNITLLHTAALLGYSEIVEFLLSRRADVDAISDLGTPLAVAALRGYASIVKILLQNNADPNKASCQFGPLTLALQKSSVSCMKLLIQGGTKVSCDNPFDNPLVKAAEKGLTEAIKCLLEAGANPNVHDTFGRLPIELAAEYGTREDVEILFPFTSPISTVEKWSVDGIISHVKMEIKQLEDGNFVKKRMSDLKRQADEAFKKQDYPNASLLYTQALKMDNFDAKLLSNRSLCWLRMGDGQRAFDDAAKCKRLRPKWAKAHYRQGAALMFTKEYDGAYSALSRALELDPESEEIEKLFWGKAVAVPPVSRSFYSLTTPPTPRLAPPPPPPPPATRVWKMGTRDMPLPVQLAVILGKDRERWPLEARFIEAAHDGDVRTIKKISKELDVHGHGVPVTVASTTYMGFNALHAAGGRGRLPLYQYLVEEVKMDVNKPDTSQGG</sequence>
<gene>
    <name evidence="4" type="ORF">QYE76_000174</name>
</gene>